<dbReference type="InterPro" id="IPR036779">
    <property type="entry name" value="LysM_dom_sf"/>
</dbReference>
<evidence type="ECO:0000256" key="3">
    <source>
        <dbReference type="ARBA" id="ARBA00022529"/>
    </source>
</evidence>
<dbReference type="InterPro" id="IPR008597">
    <property type="entry name" value="Invert_lysozyme"/>
</dbReference>
<dbReference type="Gene3D" id="3.10.350.10">
    <property type="entry name" value="LysM domain"/>
    <property type="match status" value="2"/>
</dbReference>
<dbReference type="InterPro" id="IPR018392">
    <property type="entry name" value="LysM"/>
</dbReference>
<evidence type="ECO:0000256" key="6">
    <source>
        <dbReference type="ARBA" id="ARBA00023295"/>
    </source>
</evidence>
<dbReference type="Gene3D" id="1.10.530.10">
    <property type="match status" value="1"/>
</dbReference>
<gene>
    <name evidence="8" type="ORF">CSSPJE1EN1_LOCUS1015</name>
</gene>
<evidence type="ECO:0000259" key="7">
    <source>
        <dbReference type="PROSITE" id="PS51782"/>
    </source>
</evidence>
<accession>A0ABP0VQ55</accession>
<protein>
    <recommendedName>
        <fullName evidence="2">lysozyme</fullName>
        <ecNumber evidence="2">3.2.1.17</ecNumber>
    </recommendedName>
</protein>
<evidence type="ECO:0000313" key="8">
    <source>
        <dbReference type="EMBL" id="CAK9255537.1"/>
    </source>
</evidence>
<evidence type="ECO:0000256" key="5">
    <source>
        <dbReference type="ARBA" id="ARBA00022801"/>
    </source>
</evidence>
<evidence type="ECO:0000256" key="4">
    <source>
        <dbReference type="ARBA" id="ARBA00022638"/>
    </source>
</evidence>
<dbReference type="EMBL" id="OZ020096">
    <property type="protein sequence ID" value="CAK9255537.1"/>
    <property type="molecule type" value="Genomic_DNA"/>
</dbReference>
<sequence>MARKPVMDEDAATTTTRGEQLVVEDNSDTLWSVDCKHGIEWEQLQVANNLKDEVIYAGEVLKLPRKRTKAWVVQPGDSAWDISEKFGITLEELRDVNDNGIPDVLYPGDVLQLPEEAVEQPRRIWRNFKAVKAHMKGLAADANAKFFDVFPYPQDIDNYREKHRMLLNALRHVETSFIMPAPRGDGGLSIGPLQISTAYHTDAWWQASHNVKYEHCEEVDHAERTVINYWLRYCPWALEFGDWETLARTHNGGPCYWHHFSTTRYWRRVKSAMRRRGYIQGFPEVASASLTNSGSVQLFNTHIPFPIPILESQVKENQIMTTSKVLKASALLEGTVIKVTSDA</sequence>
<organism evidence="8 9">
    <name type="scientific">Sphagnum jensenii</name>
    <dbReference type="NCBI Taxonomy" id="128206"/>
    <lineage>
        <taxon>Eukaryota</taxon>
        <taxon>Viridiplantae</taxon>
        <taxon>Streptophyta</taxon>
        <taxon>Embryophyta</taxon>
        <taxon>Bryophyta</taxon>
        <taxon>Sphagnophytina</taxon>
        <taxon>Sphagnopsida</taxon>
        <taxon>Sphagnales</taxon>
        <taxon>Sphagnaceae</taxon>
        <taxon>Sphagnum</taxon>
    </lineage>
</organism>
<dbReference type="SMART" id="SM00257">
    <property type="entry name" value="LysM"/>
    <property type="match status" value="2"/>
</dbReference>
<dbReference type="SUPFAM" id="SSF54106">
    <property type="entry name" value="LysM domain"/>
    <property type="match status" value="2"/>
</dbReference>
<dbReference type="CDD" id="cd00118">
    <property type="entry name" value="LysM"/>
    <property type="match status" value="2"/>
</dbReference>
<dbReference type="Pfam" id="PF01476">
    <property type="entry name" value="LysM"/>
    <property type="match status" value="2"/>
</dbReference>
<evidence type="ECO:0000256" key="2">
    <source>
        <dbReference type="ARBA" id="ARBA00012732"/>
    </source>
</evidence>
<evidence type="ECO:0000313" key="9">
    <source>
        <dbReference type="Proteomes" id="UP001497444"/>
    </source>
</evidence>
<keyword evidence="9" id="KW-1185">Reference proteome</keyword>
<feature type="domain" description="LysM" evidence="7">
    <location>
        <begin position="69"/>
        <end position="113"/>
    </location>
</feature>
<dbReference type="Proteomes" id="UP001497444">
    <property type="component" value="Chromosome 1"/>
</dbReference>
<dbReference type="PANTHER" id="PTHR11195:SF20">
    <property type="entry name" value="LYSOZYME"/>
    <property type="match status" value="1"/>
</dbReference>
<dbReference type="EC" id="3.2.1.17" evidence="2"/>
<comment type="catalytic activity">
    <reaction evidence="1">
        <text>Hydrolysis of (1-&gt;4)-beta-linkages between N-acetylmuramic acid and N-acetyl-D-glucosamine residues in a peptidoglycan and between N-acetyl-D-glucosamine residues in chitodextrins.</text>
        <dbReference type="EC" id="3.2.1.17"/>
    </reaction>
</comment>
<keyword evidence="3" id="KW-0929">Antimicrobial</keyword>
<keyword evidence="4" id="KW-0081">Bacteriolytic enzyme</keyword>
<dbReference type="PANTHER" id="PTHR11195">
    <property type="entry name" value="DESTABILASE-RELATED"/>
    <property type="match status" value="1"/>
</dbReference>
<name>A0ABP0VQ55_9BRYO</name>
<dbReference type="PROSITE" id="PS51782">
    <property type="entry name" value="LYSM"/>
    <property type="match status" value="1"/>
</dbReference>
<evidence type="ECO:0000256" key="1">
    <source>
        <dbReference type="ARBA" id="ARBA00000632"/>
    </source>
</evidence>
<keyword evidence="6" id="KW-0326">Glycosidase</keyword>
<proteinExistence type="predicted"/>
<keyword evidence="5" id="KW-0378">Hydrolase</keyword>
<dbReference type="PROSITE" id="PS51909">
    <property type="entry name" value="LYSOZYME_I"/>
    <property type="match status" value="1"/>
</dbReference>
<reference evidence="8 9" key="1">
    <citation type="submission" date="2024-02" db="EMBL/GenBank/DDBJ databases">
        <authorList>
            <consortium name="ELIXIR-Norway"/>
            <consortium name="Elixir Norway"/>
        </authorList>
    </citation>
    <scope>NUCLEOTIDE SEQUENCE [LARGE SCALE GENOMIC DNA]</scope>
</reference>